<feature type="region of interest" description="Disordered" evidence="2">
    <location>
        <begin position="1"/>
        <end position="34"/>
    </location>
</feature>
<proteinExistence type="predicted"/>
<comment type="caution">
    <text evidence="4">The sequence shown here is derived from an EMBL/GenBank/DDBJ whole genome shotgun (WGS) entry which is preliminary data.</text>
</comment>
<dbReference type="EMBL" id="JACHIU010000001">
    <property type="protein sequence ID" value="MBB6473101.1"/>
    <property type="molecule type" value="Genomic_DNA"/>
</dbReference>
<dbReference type="SUPFAM" id="SSF55874">
    <property type="entry name" value="ATPase domain of HSP90 chaperone/DNA topoisomerase II/histidine kinase"/>
    <property type="match status" value="1"/>
</dbReference>
<dbReference type="Gene3D" id="3.30.565.10">
    <property type="entry name" value="Histidine kinase-like ATPase, C-terminal domain"/>
    <property type="match status" value="1"/>
</dbReference>
<dbReference type="Proteomes" id="UP000555564">
    <property type="component" value="Unassembled WGS sequence"/>
</dbReference>
<keyword evidence="5" id="KW-1185">Reference proteome</keyword>
<dbReference type="GO" id="GO:0004674">
    <property type="term" value="F:protein serine/threonine kinase activity"/>
    <property type="evidence" value="ECO:0007669"/>
    <property type="project" value="UniProtKB-KW"/>
</dbReference>
<dbReference type="PANTHER" id="PTHR35526:SF3">
    <property type="entry name" value="ANTI-SIGMA-F FACTOR RSBW"/>
    <property type="match status" value="1"/>
</dbReference>
<evidence type="ECO:0000259" key="3">
    <source>
        <dbReference type="Pfam" id="PF13581"/>
    </source>
</evidence>
<dbReference type="AlphaFoldDB" id="A0A7X0IDE7"/>
<dbReference type="InterPro" id="IPR003594">
    <property type="entry name" value="HATPase_dom"/>
</dbReference>
<organism evidence="4 5">
    <name type="scientific">Sphaerisporangium rubeum</name>
    <dbReference type="NCBI Taxonomy" id="321317"/>
    <lineage>
        <taxon>Bacteria</taxon>
        <taxon>Bacillati</taxon>
        <taxon>Actinomycetota</taxon>
        <taxon>Actinomycetes</taxon>
        <taxon>Streptosporangiales</taxon>
        <taxon>Streptosporangiaceae</taxon>
        <taxon>Sphaerisporangium</taxon>
    </lineage>
</organism>
<protein>
    <submittedName>
        <fullName evidence="4">Anti-sigma regulatory factor (Ser/Thr protein kinase)</fullName>
    </submittedName>
</protein>
<evidence type="ECO:0000256" key="2">
    <source>
        <dbReference type="SAM" id="MobiDB-lite"/>
    </source>
</evidence>
<evidence type="ECO:0000313" key="4">
    <source>
        <dbReference type="EMBL" id="MBB6473101.1"/>
    </source>
</evidence>
<evidence type="ECO:0000256" key="1">
    <source>
        <dbReference type="ARBA" id="ARBA00022527"/>
    </source>
</evidence>
<feature type="compositionally biased region" description="Basic and acidic residues" evidence="2">
    <location>
        <begin position="1"/>
        <end position="14"/>
    </location>
</feature>
<keyword evidence="1" id="KW-0418">Kinase</keyword>
<dbReference type="InterPro" id="IPR050267">
    <property type="entry name" value="Anti-sigma-factor_SerPK"/>
</dbReference>
<accession>A0A7X0IDE7</accession>
<dbReference type="InterPro" id="IPR036890">
    <property type="entry name" value="HATPase_C_sf"/>
</dbReference>
<evidence type="ECO:0000313" key="5">
    <source>
        <dbReference type="Proteomes" id="UP000555564"/>
    </source>
</evidence>
<sequence length="196" mass="20225">MSHMPGDGRVDRPEGSASSQLSESLIPRIDRPGRAASSQLSTAFAGTMVWARSFPGRPDQAAQARRFVRFLLAGTSCADEAELIVSELAGNALRHTRSGGPGGRFIVEVTVARSPLPGRAGVLVAVHDEGGGDVPQAGAVDGDRAGVVDGDVEENGRGLAIVAAVAVRFGFQGSSVDGHTVWAYLRAEAGEGVSSY</sequence>
<dbReference type="RefSeq" id="WP_246496616.1">
    <property type="nucleotide sequence ID" value="NZ_BAAALO010000005.1"/>
</dbReference>
<feature type="domain" description="Histidine kinase/HSP90-like ATPase" evidence="3">
    <location>
        <begin position="54"/>
        <end position="182"/>
    </location>
</feature>
<keyword evidence="1" id="KW-0723">Serine/threonine-protein kinase</keyword>
<dbReference type="PANTHER" id="PTHR35526">
    <property type="entry name" value="ANTI-SIGMA-F FACTOR RSBW-RELATED"/>
    <property type="match status" value="1"/>
</dbReference>
<dbReference type="CDD" id="cd16936">
    <property type="entry name" value="HATPase_RsbW-like"/>
    <property type="match status" value="1"/>
</dbReference>
<reference evidence="4 5" key="1">
    <citation type="submission" date="2020-08" db="EMBL/GenBank/DDBJ databases">
        <title>Sequencing the genomes of 1000 actinobacteria strains.</title>
        <authorList>
            <person name="Klenk H.-P."/>
        </authorList>
    </citation>
    <scope>NUCLEOTIDE SEQUENCE [LARGE SCALE GENOMIC DNA]</scope>
    <source>
        <strain evidence="4 5">DSM 44936</strain>
    </source>
</reference>
<keyword evidence="1" id="KW-0808">Transferase</keyword>
<name>A0A7X0IDE7_9ACTN</name>
<dbReference type="Pfam" id="PF13581">
    <property type="entry name" value="HATPase_c_2"/>
    <property type="match status" value="1"/>
</dbReference>
<gene>
    <name evidence="4" type="ORF">BJ992_002532</name>
</gene>